<dbReference type="AlphaFoldDB" id="A0A0P8C471"/>
<name>A0A0P8C471_9BACT</name>
<gene>
    <name evidence="1" type="ORF">HLUCCX10_06500</name>
</gene>
<proteinExistence type="predicted"/>
<dbReference type="PATRIC" id="fig|1305737.6.peg.1964"/>
<evidence type="ECO:0000313" key="2">
    <source>
        <dbReference type="Proteomes" id="UP000050421"/>
    </source>
</evidence>
<accession>A0A0P8C471</accession>
<organism evidence="1 2">
    <name type="scientific">Algoriphagus marincola HL-49</name>
    <dbReference type="NCBI Taxonomy" id="1305737"/>
    <lineage>
        <taxon>Bacteria</taxon>
        <taxon>Pseudomonadati</taxon>
        <taxon>Bacteroidota</taxon>
        <taxon>Cytophagia</taxon>
        <taxon>Cytophagales</taxon>
        <taxon>Cyclobacteriaceae</taxon>
        <taxon>Algoriphagus</taxon>
    </lineage>
</organism>
<sequence>MMLSACIPEPENPTIELSESSQLAQVRDWFEANKTKLRLPERGTNFRTESQELILPFFEKEPDWEQFHHYFFPDGREVFEVSLENATKYFPASMLDSFPDRDVKELVIQNIMFISHPTEQRFDPVIARYYPDGEGSIEDFEGIYYDGIPHDWSGVVDIWTYDERHFIGFTFENGEVVGHFKYSPLTSTGEQARIAGDCIQITREISNNYTDSNGIVVVVPPTIVVQTFCSGSGGYTPGGGSGDGRDYHDYQRPPCCDDPVTAPPRDVPPYEPPSLPTPKTIIMQLTNPCAADIFKELSKGSAYLTDMTGLGSLDIFPGMLDLFEQSGQFDYRIRNGNTGSQAGGSTSPIVNGVITITLSDDYLRTATSLSIARTIIHETVHAYLLKQAKIQTDMNTVQLLNEYWKEYPENLPDTHHALMSQYVLGMAVSLYNWDKKYGPTGGSLGFDYYYKMAFGGLLKDGTEVPLDEVKNLIPSGSSWSEISKILENEATGNYNANGEKCN</sequence>
<dbReference type="Proteomes" id="UP000050421">
    <property type="component" value="Unassembled WGS sequence"/>
</dbReference>
<dbReference type="STRING" id="1305737.GCA_000526355_03097"/>
<reference evidence="1 2" key="1">
    <citation type="submission" date="2015-09" db="EMBL/GenBank/DDBJ databases">
        <title>Identification and resolution of microdiversity through metagenomic sequencing of parallel consortia.</title>
        <authorList>
            <person name="Nelson W.C."/>
            <person name="Romine M.F."/>
            <person name="Lindemann S.R."/>
        </authorList>
    </citation>
    <scope>NUCLEOTIDE SEQUENCE [LARGE SCALE GENOMIC DNA]</scope>
    <source>
        <strain evidence="1">HL-49</strain>
    </source>
</reference>
<dbReference type="eggNOG" id="ENOG5032YVW">
    <property type="taxonomic scope" value="Bacteria"/>
</dbReference>
<dbReference type="EMBL" id="LJXT01000031">
    <property type="protein sequence ID" value="KPQ17425.1"/>
    <property type="molecule type" value="Genomic_DNA"/>
</dbReference>
<comment type="caution">
    <text evidence="1">The sequence shown here is derived from an EMBL/GenBank/DDBJ whole genome shotgun (WGS) entry which is preliminary data.</text>
</comment>
<protein>
    <submittedName>
        <fullName evidence="1">Uncharacterized protein</fullName>
    </submittedName>
</protein>
<evidence type="ECO:0000313" key="1">
    <source>
        <dbReference type="EMBL" id="KPQ17425.1"/>
    </source>
</evidence>